<accession>A0A9P0L5E1</accession>
<comment type="cofactor">
    <cofactor evidence="1">
        <name>a divalent metal cation</name>
        <dbReference type="ChEBI" id="CHEBI:60240"/>
    </cofactor>
</comment>
<dbReference type="PANTHER" id="PTHR22930">
    <property type="match status" value="1"/>
</dbReference>
<dbReference type="InterPro" id="IPR027806">
    <property type="entry name" value="HARBI1_dom"/>
</dbReference>
<evidence type="ECO:0000259" key="13">
    <source>
        <dbReference type="Pfam" id="PF13359"/>
    </source>
</evidence>
<dbReference type="Pfam" id="PF13359">
    <property type="entry name" value="DDE_Tnp_4"/>
    <property type="match status" value="1"/>
</dbReference>
<evidence type="ECO:0000256" key="2">
    <source>
        <dbReference type="ARBA" id="ARBA00004123"/>
    </source>
</evidence>
<dbReference type="PANTHER" id="PTHR22930:SF250">
    <property type="entry name" value="NUCLEASE HARBI1-LIKE PROTEIN"/>
    <property type="match status" value="1"/>
</dbReference>
<comment type="function">
    <text evidence="12">Transposase-derived protein that may have nuclease activity. Does not have transposase activity.</text>
</comment>
<dbReference type="InterPro" id="IPR026103">
    <property type="entry name" value="HARBI1_animal"/>
</dbReference>
<evidence type="ECO:0000256" key="3">
    <source>
        <dbReference type="ARBA" id="ARBA00004496"/>
    </source>
</evidence>
<keyword evidence="7" id="KW-0540">Nuclease</keyword>
<organism evidence="14 15">
    <name type="scientific">Acanthoscelides obtectus</name>
    <name type="common">Bean weevil</name>
    <name type="synonym">Bruchus obtectus</name>
    <dbReference type="NCBI Taxonomy" id="200917"/>
    <lineage>
        <taxon>Eukaryota</taxon>
        <taxon>Metazoa</taxon>
        <taxon>Ecdysozoa</taxon>
        <taxon>Arthropoda</taxon>
        <taxon>Hexapoda</taxon>
        <taxon>Insecta</taxon>
        <taxon>Pterygota</taxon>
        <taxon>Neoptera</taxon>
        <taxon>Endopterygota</taxon>
        <taxon>Coleoptera</taxon>
        <taxon>Polyphaga</taxon>
        <taxon>Cucujiformia</taxon>
        <taxon>Chrysomeloidea</taxon>
        <taxon>Chrysomelidae</taxon>
        <taxon>Bruchinae</taxon>
        <taxon>Bruchini</taxon>
        <taxon>Acanthoscelides</taxon>
    </lineage>
</organism>
<evidence type="ECO:0000256" key="7">
    <source>
        <dbReference type="ARBA" id="ARBA00022722"/>
    </source>
</evidence>
<comment type="caution">
    <text evidence="14">The sequence shown here is derived from an EMBL/GenBank/DDBJ whole genome shotgun (WGS) entry which is preliminary data.</text>
</comment>
<evidence type="ECO:0000256" key="10">
    <source>
        <dbReference type="ARBA" id="ARBA00023242"/>
    </source>
</evidence>
<evidence type="ECO:0000256" key="12">
    <source>
        <dbReference type="ARBA" id="ARBA00045850"/>
    </source>
</evidence>
<comment type="subcellular location">
    <subcellularLocation>
        <location evidence="3">Cytoplasm</location>
    </subcellularLocation>
    <subcellularLocation>
        <location evidence="2">Nucleus</location>
    </subcellularLocation>
</comment>
<keyword evidence="10" id="KW-0539">Nucleus</keyword>
<evidence type="ECO:0000256" key="1">
    <source>
        <dbReference type="ARBA" id="ARBA00001968"/>
    </source>
</evidence>
<evidence type="ECO:0000256" key="11">
    <source>
        <dbReference type="ARBA" id="ARBA00030126"/>
    </source>
</evidence>
<evidence type="ECO:0000256" key="8">
    <source>
        <dbReference type="ARBA" id="ARBA00022723"/>
    </source>
</evidence>
<dbReference type="AlphaFoldDB" id="A0A9P0L5E1"/>
<dbReference type="InterPro" id="IPR045249">
    <property type="entry name" value="HARBI1-like"/>
</dbReference>
<evidence type="ECO:0000313" key="15">
    <source>
        <dbReference type="Proteomes" id="UP001152888"/>
    </source>
</evidence>
<gene>
    <name evidence="14" type="ORF">ACAOBT_LOCUS18307</name>
</gene>
<proteinExistence type="inferred from homology"/>
<dbReference type="OrthoDB" id="6723255at2759"/>
<name>A0A9P0L5E1_ACAOB</name>
<keyword evidence="8" id="KW-0479">Metal-binding</keyword>
<dbReference type="GO" id="GO:0004518">
    <property type="term" value="F:nuclease activity"/>
    <property type="evidence" value="ECO:0007669"/>
    <property type="project" value="UniProtKB-KW"/>
</dbReference>
<evidence type="ECO:0000256" key="5">
    <source>
        <dbReference type="ARBA" id="ARBA00015519"/>
    </source>
</evidence>
<sequence length="351" mass="40586">MLDFCEVGISATSERILRFSRENVSYLANIFLPEVNETRGGALTHIQQMEVFLRSLGDPGFQLGVGLDVGIHQTTVSKIIDKVSREICSKKNQWVKFPATGAMFNRAKDEWAAHNTIPHVIGAIDCTHVKIIKPYVHGDEYINRKGVSTINVQATCNSREMFTSVDASWPGSVHDSRIWYNSPIYPIMYNNQKRVCLLGDSGYGVTPWMLTPFKDPITNIQKYFNRIHARERVIIERCFGQLKTRFPMLNYTIRLKTDRTCRYIMCAFILHNCAKFLNDPDEHFDEMNIEEEAVMPELYAEPNNGEVRRRGIQFRNEIATLYRCTDSVEKVNKYLDCLDFIHIYFMKVLTK</sequence>
<feature type="domain" description="DDE Tnp4" evidence="13">
    <location>
        <begin position="124"/>
        <end position="272"/>
    </location>
</feature>
<evidence type="ECO:0000256" key="6">
    <source>
        <dbReference type="ARBA" id="ARBA00022490"/>
    </source>
</evidence>
<dbReference type="GO" id="GO:0046872">
    <property type="term" value="F:metal ion binding"/>
    <property type="evidence" value="ECO:0007669"/>
    <property type="project" value="UniProtKB-KW"/>
</dbReference>
<dbReference type="Proteomes" id="UP001152888">
    <property type="component" value="Unassembled WGS sequence"/>
</dbReference>
<protein>
    <recommendedName>
        <fullName evidence="5">Putative nuclease HARBI1</fullName>
    </recommendedName>
    <alternativeName>
        <fullName evidence="11">Harbinger transposase-derived nuclease</fullName>
    </alternativeName>
</protein>
<keyword evidence="15" id="KW-1185">Reference proteome</keyword>
<evidence type="ECO:0000256" key="4">
    <source>
        <dbReference type="ARBA" id="ARBA00006958"/>
    </source>
</evidence>
<dbReference type="GO" id="GO:0005634">
    <property type="term" value="C:nucleus"/>
    <property type="evidence" value="ECO:0007669"/>
    <property type="project" value="UniProtKB-SubCell"/>
</dbReference>
<keyword evidence="9" id="KW-0378">Hydrolase</keyword>
<dbReference type="EMBL" id="CAKOFQ010007037">
    <property type="protein sequence ID" value="CAH1988144.1"/>
    <property type="molecule type" value="Genomic_DNA"/>
</dbReference>
<dbReference type="PRINTS" id="PR02086">
    <property type="entry name" value="PUTNUCHARBI1"/>
</dbReference>
<evidence type="ECO:0000313" key="14">
    <source>
        <dbReference type="EMBL" id="CAH1988144.1"/>
    </source>
</evidence>
<dbReference type="GO" id="GO:0005737">
    <property type="term" value="C:cytoplasm"/>
    <property type="evidence" value="ECO:0007669"/>
    <property type="project" value="UniProtKB-SubCell"/>
</dbReference>
<comment type="similarity">
    <text evidence="4">Belongs to the HARBI1 family.</text>
</comment>
<reference evidence="14" key="1">
    <citation type="submission" date="2022-03" db="EMBL/GenBank/DDBJ databases">
        <authorList>
            <person name="Sayadi A."/>
        </authorList>
    </citation>
    <scope>NUCLEOTIDE SEQUENCE</scope>
</reference>
<keyword evidence="6" id="KW-0963">Cytoplasm</keyword>
<evidence type="ECO:0000256" key="9">
    <source>
        <dbReference type="ARBA" id="ARBA00022801"/>
    </source>
</evidence>
<dbReference type="GO" id="GO:0016787">
    <property type="term" value="F:hydrolase activity"/>
    <property type="evidence" value="ECO:0007669"/>
    <property type="project" value="UniProtKB-KW"/>
</dbReference>